<reference evidence="1" key="1">
    <citation type="journal article" date="2015" name="Nature">
        <title>Complex archaea that bridge the gap between prokaryotes and eukaryotes.</title>
        <authorList>
            <person name="Spang A."/>
            <person name="Saw J.H."/>
            <person name="Jorgensen S.L."/>
            <person name="Zaremba-Niedzwiedzka K."/>
            <person name="Martijn J."/>
            <person name="Lind A.E."/>
            <person name="van Eijk R."/>
            <person name="Schleper C."/>
            <person name="Guy L."/>
            <person name="Ettema T.J."/>
        </authorList>
    </citation>
    <scope>NUCLEOTIDE SEQUENCE</scope>
</reference>
<organism evidence="1">
    <name type="scientific">marine sediment metagenome</name>
    <dbReference type="NCBI Taxonomy" id="412755"/>
    <lineage>
        <taxon>unclassified sequences</taxon>
        <taxon>metagenomes</taxon>
        <taxon>ecological metagenomes</taxon>
    </lineage>
</organism>
<dbReference type="AlphaFoldDB" id="A0A0F9GN94"/>
<name>A0A0F9GN94_9ZZZZ</name>
<comment type="caution">
    <text evidence="1">The sequence shown here is derived from an EMBL/GenBank/DDBJ whole genome shotgun (WGS) entry which is preliminary data.</text>
</comment>
<evidence type="ECO:0000313" key="1">
    <source>
        <dbReference type="EMBL" id="KKL70895.1"/>
    </source>
</evidence>
<proteinExistence type="predicted"/>
<evidence type="ECO:0008006" key="2">
    <source>
        <dbReference type="Google" id="ProtNLM"/>
    </source>
</evidence>
<sequence>MATGRTVGKFTKLQIDDANSAGTLRDIPVATFADVGFKSGDVIDLTALQDAVQGFFTGVQMYEIPITGPFDTTTKVSASGTGAAPALSGSHLVLKEINNGSSPLAFGVYIGMQGNWATNDPVFGITGTAANGCLLRDYTVDINTMMYSAIIYGFPGSAAPTWGTAQLT</sequence>
<protein>
    <recommendedName>
        <fullName evidence="2">Phage tail protein</fullName>
    </recommendedName>
</protein>
<accession>A0A0F9GN94</accession>
<gene>
    <name evidence="1" type="ORF">LCGC14_2100320</name>
</gene>
<dbReference type="EMBL" id="LAZR01025756">
    <property type="protein sequence ID" value="KKL70895.1"/>
    <property type="molecule type" value="Genomic_DNA"/>
</dbReference>